<evidence type="ECO:0000313" key="3">
    <source>
        <dbReference type="EnsemblMetazoa" id="G10800.3:cds"/>
    </source>
</evidence>
<feature type="signal peptide" evidence="1">
    <location>
        <begin position="1"/>
        <end position="17"/>
    </location>
</feature>
<evidence type="ECO:0000313" key="4">
    <source>
        <dbReference type="Proteomes" id="UP000005408"/>
    </source>
</evidence>
<dbReference type="InterPro" id="IPR050491">
    <property type="entry name" value="AmpC-like"/>
</dbReference>
<organism evidence="3 4">
    <name type="scientific">Magallana gigas</name>
    <name type="common">Pacific oyster</name>
    <name type="synonym">Crassostrea gigas</name>
    <dbReference type="NCBI Taxonomy" id="29159"/>
    <lineage>
        <taxon>Eukaryota</taxon>
        <taxon>Metazoa</taxon>
        <taxon>Spiralia</taxon>
        <taxon>Lophotrochozoa</taxon>
        <taxon>Mollusca</taxon>
        <taxon>Bivalvia</taxon>
        <taxon>Autobranchia</taxon>
        <taxon>Pteriomorphia</taxon>
        <taxon>Ostreida</taxon>
        <taxon>Ostreoidea</taxon>
        <taxon>Ostreidae</taxon>
        <taxon>Magallana</taxon>
    </lineage>
</organism>
<evidence type="ECO:0000256" key="1">
    <source>
        <dbReference type="SAM" id="SignalP"/>
    </source>
</evidence>
<dbReference type="Pfam" id="PF00144">
    <property type="entry name" value="Beta-lactamase"/>
    <property type="match status" value="1"/>
</dbReference>
<dbReference type="Gene3D" id="2.40.128.600">
    <property type="match status" value="1"/>
</dbReference>
<feature type="domain" description="Beta-lactamase-related" evidence="2">
    <location>
        <begin position="36"/>
        <end position="177"/>
    </location>
</feature>
<accession>A0A8W8HSL2</accession>
<protein>
    <recommendedName>
        <fullName evidence="2">Beta-lactamase-related domain-containing protein</fullName>
    </recommendedName>
</protein>
<feature type="chain" id="PRO_5036489989" description="Beta-lactamase-related domain-containing protein" evidence="1">
    <location>
        <begin position="18"/>
        <end position="494"/>
    </location>
</feature>
<dbReference type="Gene3D" id="3.40.710.10">
    <property type="entry name" value="DD-peptidase/beta-lactamase superfamily"/>
    <property type="match status" value="2"/>
</dbReference>
<dbReference type="EnsemblMetazoa" id="G10800.3">
    <property type="protein sequence ID" value="G10800.3:cds"/>
    <property type="gene ID" value="G10800"/>
</dbReference>
<dbReference type="SUPFAM" id="SSF56601">
    <property type="entry name" value="beta-lactamase/transpeptidase-like"/>
    <property type="match status" value="1"/>
</dbReference>
<dbReference type="PANTHER" id="PTHR46825:SF15">
    <property type="entry name" value="BETA-LACTAMASE-RELATED DOMAIN-CONTAINING PROTEIN"/>
    <property type="match status" value="1"/>
</dbReference>
<name>A0A8W8HSL2_MAGGI</name>
<dbReference type="AlphaFoldDB" id="A0A8W8HSL2"/>
<sequence length="494" mass="55381">MEPLLAACLVLPLFVGGQSLTPSEFEARVDDTLNKVLKCHPQNPGLTVSVVKDGRLLFARGYGVTDVSTNTPVTNETLFQIASASKAFAATLLVKQLERHSNLSIYTKVKDLMEPGFGFSTHIRTTNADLRDLMAHTLALPSNSYLRFDSNLTRENLQRRMPYIESVHPFRTSFVYTARNGQFHICTTPDFSKVATGYTNGPGFRHVPVSHALTRKWAIWAGSNSVLTNGIDYAKWMNFHLNDGKDKSGLPLLNAKSFAYLHAPHNLITSTGRYFRQPLVPVTTADTSYAFGWKNGYYRGNRILRHTGTTFGYSSMVTLFPDLNLGVFTSMTGQDEHYILRHLLHNFLSDNLLGVTPWLNATTMCSFPNPWYPSISYSHYVIIDRTVSASRPLSEYVGIYHNDAYGEVRVTMEGNDHLVLNYGVASWKLWPKHSHDQFQGEGQGMLFETLDIHQIKFHSSHSKIISVEIITFQSNAPPIFTKMSSSQPISSVLG</sequence>
<dbReference type="Proteomes" id="UP000005408">
    <property type="component" value="Unassembled WGS sequence"/>
</dbReference>
<dbReference type="InterPro" id="IPR001466">
    <property type="entry name" value="Beta-lactam-related"/>
</dbReference>
<keyword evidence="4" id="KW-1185">Reference proteome</keyword>
<evidence type="ECO:0000259" key="2">
    <source>
        <dbReference type="Pfam" id="PF00144"/>
    </source>
</evidence>
<dbReference type="PANTHER" id="PTHR46825">
    <property type="entry name" value="D-ALANYL-D-ALANINE-CARBOXYPEPTIDASE/ENDOPEPTIDASE AMPH"/>
    <property type="match status" value="1"/>
</dbReference>
<keyword evidence="1" id="KW-0732">Signal</keyword>
<proteinExistence type="predicted"/>
<reference evidence="3" key="1">
    <citation type="submission" date="2022-08" db="UniProtKB">
        <authorList>
            <consortium name="EnsemblMetazoa"/>
        </authorList>
    </citation>
    <scope>IDENTIFICATION</scope>
    <source>
        <strain evidence="3">05x7-T-G4-1.051#20</strain>
    </source>
</reference>
<dbReference type="InterPro" id="IPR012338">
    <property type="entry name" value="Beta-lactam/transpept-like"/>
</dbReference>